<name>A0AAE9F0D7_CAEBR</name>
<proteinExistence type="predicted"/>
<evidence type="ECO:0000313" key="3">
    <source>
        <dbReference type="EMBL" id="UMM32586.1"/>
    </source>
</evidence>
<dbReference type="EMBL" id="CP092624">
    <property type="protein sequence ID" value="UMM32586.1"/>
    <property type="molecule type" value="Genomic_DNA"/>
</dbReference>
<accession>A0AAE9F0D7</accession>
<organism evidence="3 4">
    <name type="scientific">Caenorhabditis briggsae</name>
    <dbReference type="NCBI Taxonomy" id="6238"/>
    <lineage>
        <taxon>Eukaryota</taxon>
        <taxon>Metazoa</taxon>
        <taxon>Ecdysozoa</taxon>
        <taxon>Nematoda</taxon>
        <taxon>Chromadorea</taxon>
        <taxon>Rhabditida</taxon>
        <taxon>Rhabditina</taxon>
        <taxon>Rhabditomorpha</taxon>
        <taxon>Rhabditoidea</taxon>
        <taxon>Rhabditidae</taxon>
        <taxon>Peloderinae</taxon>
        <taxon>Caenorhabditis</taxon>
    </lineage>
</organism>
<feature type="coiled-coil region" evidence="1">
    <location>
        <begin position="224"/>
        <end position="268"/>
    </location>
</feature>
<feature type="region of interest" description="Disordered" evidence="2">
    <location>
        <begin position="1"/>
        <end position="115"/>
    </location>
</feature>
<keyword evidence="4" id="KW-1185">Reference proteome</keyword>
<sequence>MSKDNFNTRAALFASPVNSPPSKNSNSVSPGGVPKKKVAREKPLIPPIFGKEHAPEAPEDVEDVPKAPKAPGAVEDVPEEKEPMEVDTSIILSPQKATPRRQAPATSSALNTPEASTAVKLDKLYEKLMRENEKLTAYHAEINEDMSKIREEKAIREAKLKQAEEVTSSAHISSVTHEPITVTMDLDFSIRKTDFNVTVREEEKPEEVVRRLFENFLSITGEGGEKAKMELEQSEKKIEKLKNKLKKLKAIEKENDEHRAKMDAKYQERLDDNRALDARFERLEDLKARYRPVRMDFGF</sequence>
<reference evidence="3 4" key="1">
    <citation type="submission" date="2022-04" db="EMBL/GenBank/DDBJ databases">
        <title>Chromosome-level reference genomes for two strains of Caenorhabditis briggsae: an improved platform for comparative genomics.</title>
        <authorList>
            <person name="Stevens L."/>
            <person name="Andersen E."/>
        </authorList>
    </citation>
    <scope>NUCLEOTIDE SEQUENCE [LARGE SCALE GENOMIC DNA]</scope>
    <source>
        <strain evidence="3">VX34</strain>
        <tissue evidence="3">Whole-organism</tissue>
    </source>
</reference>
<dbReference type="Proteomes" id="UP000829354">
    <property type="component" value="Chromosome V"/>
</dbReference>
<evidence type="ECO:0000256" key="1">
    <source>
        <dbReference type="SAM" id="Coils"/>
    </source>
</evidence>
<gene>
    <name evidence="3" type="ORF">L5515_006324</name>
</gene>
<protein>
    <submittedName>
        <fullName evidence="3">Uncharacterized protein</fullName>
    </submittedName>
</protein>
<evidence type="ECO:0000256" key="2">
    <source>
        <dbReference type="SAM" id="MobiDB-lite"/>
    </source>
</evidence>
<feature type="coiled-coil region" evidence="1">
    <location>
        <begin position="121"/>
        <end position="166"/>
    </location>
</feature>
<feature type="compositionally biased region" description="Polar residues" evidence="2">
    <location>
        <begin position="104"/>
        <end position="115"/>
    </location>
</feature>
<feature type="compositionally biased region" description="Low complexity" evidence="2">
    <location>
        <begin position="15"/>
        <end position="33"/>
    </location>
</feature>
<keyword evidence="1" id="KW-0175">Coiled coil</keyword>
<evidence type="ECO:0000313" key="4">
    <source>
        <dbReference type="Proteomes" id="UP000829354"/>
    </source>
</evidence>
<dbReference type="AlphaFoldDB" id="A0AAE9F0D7"/>